<dbReference type="InterPro" id="IPR029045">
    <property type="entry name" value="ClpP/crotonase-like_dom_sf"/>
</dbReference>
<dbReference type="PANTHER" id="PTHR43149">
    <property type="entry name" value="ENOYL-COA HYDRATASE"/>
    <property type="match status" value="1"/>
</dbReference>
<dbReference type="Pfam" id="PF00378">
    <property type="entry name" value="ECH_1"/>
    <property type="match status" value="1"/>
</dbReference>
<evidence type="ECO:0000256" key="2">
    <source>
        <dbReference type="ARBA" id="ARBA00005254"/>
    </source>
</evidence>
<protein>
    <submittedName>
        <fullName evidence="6">ClpP/crotonase</fullName>
    </submittedName>
</protein>
<proteinExistence type="inferred from homology"/>
<organism evidence="6 7">
    <name type="scientific">Schizopora paradoxa</name>
    <dbReference type="NCBI Taxonomy" id="27342"/>
    <lineage>
        <taxon>Eukaryota</taxon>
        <taxon>Fungi</taxon>
        <taxon>Dikarya</taxon>
        <taxon>Basidiomycota</taxon>
        <taxon>Agaricomycotina</taxon>
        <taxon>Agaricomycetes</taxon>
        <taxon>Hymenochaetales</taxon>
        <taxon>Schizoporaceae</taxon>
        <taxon>Schizopora</taxon>
    </lineage>
</organism>
<dbReference type="GO" id="GO:0005739">
    <property type="term" value="C:mitochondrion"/>
    <property type="evidence" value="ECO:0007669"/>
    <property type="project" value="TreeGrafter"/>
</dbReference>
<dbReference type="GO" id="GO:0006635">
    <property type="term" value="P:fatty acid beta-oxidation"/>
    <property type="evidence" value="ECO:0007669"/>
    <property type="project" value="UniProtKB-UniPathway"/>
</dbReference>
<name>A0A0H2RW33_9AGAM</name>
<dbReference type="Gene3D" id="1.10.12.10">
    <property type="entry name" value="Lyase 2-enoyl-coa Hydratase, Chain A, domain 2"/>
    <property type="match status" value="1"/>
</dbReference>
<dbReference type="CDD" id="cd06558">
    <property type="entry name" value="crotonase-like"/>
    <property type="match status" value="1"/>
</dbReference>
<dbReference type="AlphaFoldDB" id="A0A0H2RW33"/>
<comment type="similarity">
    <text evidence="2">Belongs to the enoyl-CoA hydratase/isomerase family.</text>
</comment>
<sequence>MSKFSTEYIKVSERGTGVLLVELSRGPVNAFKEKFWRQFGQVFDSIHEDGTVRAVVLASAVPKMFSAGLDLNEALGSHMEKDPGRQGFYLKEHIRAFQSAISAVERCRVPVIAAVHGLAIGLAVDITSACDIRFAASTAVFAIKEVDVGLAADIGTLARFPKVVGNQSLVRELAMTARNFGADEALAVGFISKVVKGNRGEVVAAALDTARLIASKSPVAVVGTKQILLHSRDHSVQDNLEYTAAWNAFALQSSDTVDCMAAFKTKKDPSFSALPNISKSKL</sequence>
<evidence type="ECO:0000256" key="1">
    <source>
        <dbReference type="ARBA" id="ARBA00005005"/>
    </source>
</evidence>
<reference evidence="6 7" key="1">
    <citation type="submission" date="2015-04" db="EMBL/GenBank/DDBJ databases">
        <title>Complete genome sequence of Schizopora paradoxa KUC8140, a cosmopolitan wood degrader in East Asia.</title>
        <authorList>
            <consortium name="DOE Joint Genome Institute"/>
            <person name="Min B."/>
            <person name="Park H."/>
            <person name="Jang Y."/>
            <person name="Kim J.-J."/>
            <person name="Kim K.H."/>
            <person name="Pangilinan J."/>
            <person name="Lipzen A."/>
            <person name="Riley R."/>
            <person name="Grigoriev I.V."/>
            <person name="Spatafora J.W."/>
            <person name="Choi I.-G."/>
        </authorList>
    </citation>
    <scope>NUCLEOTIDE SEQUENCE [LARGE SCALE GENOMIC DNA]</scope>
    <source>
        <strain evidence="6 7">KUC8140</strain>
    </source>
</reference>
<dbReference type="EMBL" id="KQ085918">
    <property type="protein sequence ID" value="KLO16260.1"/>
    <property type="molecule type" value="Genomic_DNA"/>
</dbReference>
<dbReference type="FunFam" id="1.10.12.10:FF:000004">
    <property type="entry name" value="Delta3,5-delta2,4-dienoyl-CoA isomerase"/>
    <property type="match status" value="1"/>
</dbReference>
<dbReference type="UniPathway" id="UPA00659"/>
<dbReference type="Proteomes" id="UP000053477">
    <property type="component" value="Unassembled WGS sequence"/>
</dbReference>
<dbReference type="InterPro" id="IPR045002">
    <property type="entry name" value="Ech1-like"/>
</dbReference>
<dbReference type="InParanoid" id="A0A0H2RW33"/>
<keyword evidence="5" id="KW-0413">Isomerase</keyword>
<dbReference type="STRING" id="27342.A0A0H2RW33"/>
<evidence type="ECO:0000313" key="7">
    <source>
        <dbReference type="Proteomes" id="UP000053477"/>
    </source>
</evidence>
<dbReference type="Gene3D" id="3.90.226.10">
    <property type="entry name" value="2-enoyl-CoA Hydratase, Chain A, domain 1"/>
    <property type="match status" value="1"/>
</dbReference>
<comment type="pathway">
    <text evidence="1">Lipid metabolism; fatty acid beta-oxidation.</text>
</comment>
<keyword evidence="7" id="KW-1185">Reference proteome</keyword>
<gene>
    <name evidence="6" type="ORF">SCHPADRAFT_901653</name>
</gene>
<evidence type="ECO:0000256" key="3">
    <source>
        <dbReference type="ARBA" id="ARBA00022832"/>
    </source>
</evidence>
<dbReference type="InterPro" id="IPR001753">
    <property type="entry name" value="Enoyl-CoA_hydra/iso"/>
</dbReference>
<evidence type="ECO:0000256" key="5">
    <source>
        <dbReference type="ARBA" id="ARBA00023235"/>
    </source>
</evidence>
<dbReference type="PANTHER" id="PTHR43149:SF1">
    <property type="entry name" value="DELTA(3,5)-DELTA(2,4)-DIENOYL-COA ISOMERASE, MITOCHONDRIAL"/>
    <property type="match status" value="1"/>
</dbReference>
<dbReference type="InterPro" id="IPR014748">
    <property type="entry name" value="Enoyl-CoA_hydra_C"/>
</dbReference>
<dbReference type="GO" id="GO:0051750">
    <property type="term" value="F:delta(3,5)-delta(2,4)-dienoyl-CoA isomerase activity"/>
    <property type="evidence" value="ECO:0007669"/>
    <property type="project" value="TreeGrafter"/>
</dbReference>
<accession>A0A0H2RW33</accession>
<keyword evidence="3" id="KW-0276">Fatty acid metabolism</keyword>
<evidence type="ECO:0000313" key="6">
    <source>
        <dbReference type="EMBL" id="KLO16260.1"/>
    </source>
</evidence>
<keyword evidence="4" id="KW-0443">Lipid metabolism</keyword>
<dbReference type="SUPFAM" id="SSF52096">
    <property type="entry name" value="ClpP/crotonase"/>
    <property type="match status" value="1"/>
</dbReference>
<evidence type="ECO:0000256" key="4">
    <source>
        <dbReference type="ARBA" id="ARBA00023098"/>
    </source>
</evidence>
<dbReference type="OrthoDB" id="14970at2759"/>